<dbReference type="Proteomes" id="UP000597444">
    <property type="component" value="Unassembled WGS sequence"/>
</dbReference>
<protein>
    <recommendedName>
        <fullName evidence="1">VOC domain-containing protein</fullName>
    </recommendedName>
</protein>
<dbReference type="PANTHER" id="PTHR36437">
    <property type="entry name" value="GLYOXALASE/BLEOMYCIN RESISTANCE PROTEIN/DIOXYGENASE"/>
    <property type="match status" value="1"/>
</dbReference>
<dbReference type="Pfam" id="PF00903">
    <property type="entry name" value="Glyoxalase"/>
    <property type="match status" value="1"/>
</dbReference>
<accession>A0A8J3MZB5</accession>
<dbReference type="PANTHER" id="PTHR36437:SF2">
    <property type="entry name" value="GLYOXALASE_BLEOMYCIN RESISTANCE PROTEIN_DIOXYGENASE"/>
    <property type="match status" value="1"/>
</dbReference>
<feature type="domain" description="VOC" evidence="1">
    <location>
        <begin position="5"/>
        <end position="134"/>
    </location>
</feature>
<reference evidence="2" key="1">
    <citation type="submission" date="2020-10" db="EMBL/GenBank/DDBJ databases">
        <title>Taxonomic study of unclassified bacteria belonging to the class Ktedonobacteria.</title>
        <authorList>
            <person name="Yabe S."/>
            <person name="Wang C.M."/>
            <person name="Zheng Y."/>
            <person name="Sakai Y."/>
            <person name="Cavaletti L."/>
            <person name="Monciardini P."/>
            <person name="Donadio S."/>
        </authorList>
    </citation>
    <scope>NUCLEOTIDE SEQUENCE</scope>
    <source>
        <strain evidence="2">ID150040</strain>
    </source>
</reference>
<dbReference type="EMBL" id="BNJK01000001">
    <property type="protein sequence ID" value="GHO91732.1"/>
    <property type="molecule type" value="Genomic_DNA"/>
</dbReference>
<dbReference type="PROSITE" id="PS51819">
    <property type="entry name" value="VOC"/>
    <property type="match status" value="1"/>
</dbReference>
<sequence>MKLITPLTVVSILVKDQDEALAFYTEKLGLEKRSDTTFGPGLRFVTVAPRGQEKPEIALAKPDLSLHSEERVQELMARVGQGIPWIFYTDNCRKTYESLLARGVHFLRTPDKQLYGIEALFEDPYGNAFALLEATPEARSLFENRCIGTAA</sequence>
<gene>
    <name evidence="2" type="ORF">KSF_017800</name>
</gene>
<organism evidence="2 3">
    <name type="scientific">Reticulibacter mediterranei</name>
    <dbReference type="NCBI Taxonomy" id="2778369"/>
    <lineage>
        <taxon>Bacteria</taxon>
        <taxon>Bacillati</taxon>
        <taxon>Chloroflexota</taxon>
        <taxon>Ktedonobacteria</taxon>
        <taxon>Ktedonobacterales</taxon>
        <taxon>Reticulibacteraceae</taxon>
        <taxon>Reticulibacter</taxon>
    </lineage>
</organism>
<dbReference type="Gene3D" id="3.10.180.10">
    <property type="entry name" value="2,3-Dihydroxybiphenyl 1,2-Dioxygenase, domain 1"/>
    <property type="match status" value="1"/>
</dbReference>
<dbReference type="AlphaFoldDB" id="A0A8J3MZB5"/>
<name>A0A8J3MZB5_9CHLR</name>
<comment type="caution">
    <text evidence="2">The sequence shown here is derived from an EMBL/GenBank/DDBJ whole genome shotgun (WGS) entry which is preliminary data.</text>
</comment>
<dbReference type="InterPro" id="IPR004360">
    <property type="entry name" value="Glyas_Fos-R_dOase_dom"/>
</dbReference>
<proteinExistence type="predicted"/>
<evidence type="ECO:0000313" key="2">
    <source>
        <dbReference type="EMBL" id="GHO91732.1"/>
    </source>
</evidence>
<keyword evidence="3" id="KW-1185">Reference proteome</keyword>
<dbReference type="InterPro" id="IPR037523">
    <property type="entry name" value="VOC_core"/>
</dbReference>
<dbReference type="InterPro" id="IPR029068">
    <property type="entry name" value="Glyas_Bleomycin-R_OHBP_Dase"/>
</dbReference>
<evidence type="ECO:0000259" key="1">
    <source>
        <dbReference type="PROSITE" id="PS51819"/>
    </source>
</evidence>
<dbReference type="SUPFAM" id="SSF54593">
    <property type="entry name" value="Glyoxalase/Bleomycin resistance protein/Dihydroxybiphenyl dioxygenase"/>
    <property type="match status" value="1"/>
</dbReference>
<evidence type="ECO:0000313" key="3">
    <source>
        <dbReference type="Proteomes" id="UP000597444"/>
    </source>
</evidence>
<dbReference type="RefSeq" id="WP_220202608.1">
    <property type="nucleotide sequence ID" value="NZ_BNJK01000001.1"/>
</dbReference>